<dbReference type="GO" id="GO:0020037">
    <property type="term" value="F:heme binding"/>
    <property type="evidence" value="ECO:0007669"/>
    <property type="project" value="UniProtKB-UniRule"/>
</dbReference>
<feature type="active site" description="Proton acceptor" evidence="14">
    <location>
        <position position="74"/>
    </location>
</feature>
<feature type="binding site" evidence="15">
    <location>
        <position position="171"/>
    </location>
    <ligand>
        <name>substrate</name>
    </ligand>
</feature>
<feature type="binding site" evidence="16">
    <location>
        <position position="78"/>
    </location>
    <ligand>
        <name>Ca(2+)</name>
        <dbReference type="ChEBI" id="CHEBI:29108"/>
        <label>1</label>
    </ligand>
</feature>
<evidence type="ECO:0000256" key="11">
    <source>
        <dbReference type="ARBA" id="ARBA00023157"/>
    </source>
</evidence>
<dbReference type="PRINTS" id="PR00461">
    <property type="entry name" value="PLPEROXIDASE"/>
</dbReference>
<feature type="binding site" evidence="16">
    <location>
        <position position="84"/>
    </location>
    <ligand>
        <name>Ca(2+)</name>
        <dbReference type="ChEBI" id="CHEBI:29108"/>
        <label>1</label>
    </ligand>
</feature>
<dbReference type="Gene3D" id="1.10.420.10">
    <property type="entry name" value="Peroxidase, domain 2"/>
    <property type="match status" value="1"/>
</dbReference>
<dbReference type="InterPro" id="IPR010255">
    <property type="entry name" value="Haem_peroxidase_sf"/>
</dbReference>
<evidence type="ECO:0000256" key="18">
    <source>
        <dbReference type="PIRSR" id="PIRSR600823-5"/>
    </source>
</evidence>
<comment type="similarity">
    <text evidence="3">Belongs to the peroxidase family. Ascorbate peroxidase subfamily.</text>
</comment>
<feature type="domain" description="Plant heme peroxidase family profile" evidence="20">
    <location>
        <begin position="33"/>
        <end position="338"/>
    </location>
</feature>
<dbReference type="GO" id="GO:0046872">
    <property type="term" value="F:metal ion binding"/>
    <property type="evidence" value="ECO:0007669"/>
    <property type="project" value="UniProtKB-UniRule"/>
</dbReference>
<accession>A0A6N2K528</accession>
<evidence type="ECO:0000256" key="10">
    <source>
        <dbReference type="ARBA" id="ARBA00023004"/>
    </source>
</evidence>
<protein>
    <recommendedName>
        <fullName evidence="4 19">Peroxidase</fullName>
        <ecNumber evidence="4 19">1.11.1.7</ecNumber>
    </recommendedName>
</protein>
<dbReference type="GO" id="GO:0005576">
    <property type="term" value="C:extracellular region"/>
    <property type="evidence" value="ECO:0007669"/>
    <property type="project" value="UniProtKB-SubCell"/>
</dbReference>
<evidence type="ECO:0000256" key="1">
    <source>
        <dbReference type="ARBA" id="ARBA00000189"/>
    </source>
</evidence>
<feature type="binding site" evidence="16">
    <location>
        <position position="263"/>
    </location>
    <ligand>
        <name>Ca(2+)</name>
        <dbReference type="ChEBI" id="CHEBI:29108"/>
        <label>2</label>
    </ligand>
</feature>
<dbReference type="PROSITE" id="PS00436">
    <property type="entry name" value="PEROXIDASE_2"/>
    <property type="match status" value="1"/>
</dbReference>
<comment type="similarity">
    <text evidence="19">Belongs to the peroxidase family. Classical plant (class III) peroxidase subfamily.</text>
</comment>
<feature type="disulfide bond" evidence="18">
    <location>
        <begin position="43"/>
        <end position="123"/>
    </location>
</feature>
<keyword evidence="7 16" id="KW-0479">Metal-binding</keyword>
<comment type="catalytic activity">
    <reaction evidence="1 19">
        <text>2 a phenolic donor + H2O2 = 2 a phenolic radical donor + 2 H2O</text>
        <dbReference type="Rhea" id="RHEA:56136"/>
        <dbReference type="ChEBI" id="CHEBI:15377"/>
        <dbReference type="ChEBI" id="CHEBI:16240"/>
        <dbReference type="ChEBI" id="CHEBI:139520"/>
        <dbReference type="ChEBI" id="CHEBI:139521"/>
        <dbReference type="EC" id="1.11.1.7"/>
    </reaction>
</comment>
<feature type="binding site" evidence="16">
    <location>
        <position position="80"/>
    </location>
    <ligand>
        <name>Ca(2+)</name>
        <dbReference type="ChEBI" id="CHEBI:29108"/>
        <label>1</label>
    </ligand>
</feature>
<keyword evidence="10 16" id="KW-0408">Iron</keyword>
<evidence type="ECO:0000256" key="19">
    <source>
        <dbReference type="RuleBase" id="RU362060"/>
    </source>
</evidence>
<dbReference type="InterPro" id="IPR000823">
    <property type="entry name" value="Peroxidase_pln"/>
</dbReference>
<evidence type="ECO:0000256" key="6">
    <source>
        <dbReference type="ARBA" id="ARBA00022617"/>
    </source>
</evidence>
<gene>
    <name evidence="21" type="ORF">SVIM_LOCUS35051</name>
</gene>
<reference evidence="21" key="1">
    <citation type="submission" date="2019-03" db="EMBL/GenBank/DDBJ databases">
        <authorList>
            <person name="Mank J."/>
            <person name="Almeida P."/>
        </authorList>
    </citation>
    <scope>NUCLEOTIDE SEQUENCE</scope>
    <source>
        <strain evidence="21">78183</strain>
    </source>
</reference>
<dbReference type="AlphaFoldDB" id="A0A6N2K528"/>
<evidence type="ECO:0000259" key="20">
    <source>
        <dbReference type="PROSITE" id="PS50873"/>
    </source>
</evidence>
<evidence type="ECO:0000256" key="16">
    <source>
        <dbReference type="PIRSR" id="PIRSR600823-3"/>
    </source>
</evidence>
<keyword evidence="8 16" id="KW-0106">Calcium</keyword>
<evidence type="ECO:0000256" key="4">
    <source>
        <dbReference type="ARBA" id="ARBA00012313"/>
    </source>
</evidence>
<dbReference type="SUPFAM" id="SSF48113">
    <property type="entry name" value="Heme-dependent peroxidases"/>
    <property type="match status" value="1"/>
</dbReference>
<feature type="disulfide bond" evidence="18">
    <location>
        <begin position="129"/>
        <end position="334"/>
    </location>
</feature>
<dbReference type="InterPro" id="IPR033905">
    <property type="entry name" value="Secretory_peroxidase"/>
</dbReference>
<keyword evidence="6 19" id="KW-0349">Heme</keyword>
<comment type="cofactor">
    <cofactor evidence="16 19">
        <name>Ca(2+)</name>
        <dbReference type="ChEBI" id="CHEBI:29108"/>
    </cofactor>
    <text evidence="16 19">Binds 2 calcium ions per subunit.</text>
</comment>
<dbReference type="GO" id="GO:0042744">
    <property type="term" value="P:hydrogen peroxide catabolic process"/>
    <property type="evidence" value="ECO:0007669"/>
    <property type="project" value="UniProtKB-KW"/>
</dbReference>
<evidence type="ECO:0000256" key="8">
    <source>
        <dbReference type="ARBA" id="ARBA00022837"/>
    </source>
</evidence>
<dbReference type="PANTHER" id="PTHR31388:SF152">
    <property type="entry name" value="PEROXIDASE 20"/>
    <property type="match status" value="1"/>
</dbReference>
<dbReference type="InterPro" id="IPR019793">
    <property type="entry name" value="Peroxidases_heam-ligand_BS"/>
</dbReference>
<dbReference type="PRINTS" id="PR00458">
    <property type="entry name" value="PEROXIDASE"/>
</dbReference>
<name>A0A6N2K528_SALVM</name>
<dbReference type="PANTHER" id="PTHR31388">
    <property type="entry name" value="PEROXIDASE 72-RELATED"/>
    <property type="match status" value="1"/>
</dbReference>
<dbReference type="FunFam" id="1.10.520.10:FF:000001">
    <property type="entry name" value="Peroxidase"/>
    <property type="match status" value="1"/>
</dbReference>
<keyword evidence="11 18" id="KW-1015">Disulfide bond</keyword>
<dbReference type="GO" id="GO:0140825">
    <property type="term" value="F:lactoperoxidase activity"/>
    <property type="evidence" value="ECO:0007669"/>
    <property type="project" value="UniProtKB-EC"/>
</dbReference>
<feature type="binding site" description="axial binding residue" evidence="16">
    <location>
        <position position="201"/>
    </location>
    <ligand>
        <name>heme b</name>
        <dbReference type="ChEBI" id="CHEBI:60344"/>
    </ligand>
    <ligandPart>
        <name>Fe</name>
        <dbReference type="ChEBI" id="CHEBI:18248"/>
    </ligandPart>
</feature>
<comment type="function">
    <text evidence="2">Removal of H(2)O(2), oxidation of toxic reductants, biosynthesis and degradation of lignin, suberization, auxin catabolism, response to environmental stresses such as wounding, pathogen attack and oxidative stress. These functions might be dependent on each isozyme/isoform in each plant tissue.</text>
</comment>
<comment type="cofactor">
    <cofactor evidence="16 19">
        <name>heme b</name>
        <dbReference type="ChEBI" id="CHEBI:60344"/>
    </cofactor>
    <text evidence="16 19">Binds 1 heme b (iron(II)-protoporphyrin IX) group per subunit.</text>
</comment>
<feature type="signal peptide" evidence="19">
    <location>
        <begin position="1"/>
        <end position="29"/>
    </location>
</feature>
<feature type="site" description="Transition state stabilizer" evidence="17">
    <location>
        <position position="70"/>
    </location>
</feature>
<dbReference type="EMBL" id="CAADRP010000113">
    <property type="protein sequence ID" value="VFU23395.1"/>
    <property type="molecule type" value="Genomic_DNA"/>
</dbReference>
<dbReference type="InterPro" id="IPR002016">
    <property type="entry name" value="Haem_peroxidase"/>
</dbReference>
<evidence type="ECO:0000256" key="14">
    <source>
        <dbReference type="PIRSR" id="PIRSR600823-1"/>
    </source>
</evidence>
<sequence length="384" mass="43002">MSCDFSMNPFTIIFITVLVLVLQSLSTFGDEQFLVHGYYRETCPMAEQIVRYNLQYAVLKNPRMAASLLRLHFHDCFVMGCDASILLDSHEGMISEKQAGPNVNSLRGFEVIDRIKYQLEAACPLTVSCADILAIAARDAVAMRGGPCWEVYLGRKDSLKASFDGANQFIPAPNSSLETLISNFKQQGLDIGDLVALSGSHTMGKAKCSSFRQQIHDASAEEEQYDKYERYTTFRRILRSICPRSGKDNRLAPLDFQTPARFDSNYFINILEGRGLLGSDNVLVKEDHEGEIRKLVWAYASNQELFFASFANSMLRMGNINVLYGNDGEIRRNCSCLLSELGPMHVKAQPAAPPHNHRTTPSLLRMKNGIAKKLDGYSWTTQTP</sequence>
<keyword evidence="19" id="KW-0964">Secreted</keyword>
<evidence type="ECO:0000256" key="2">
    <source>
        <dbReference type="ARBA" id="ARBA00002322"/>
    </source>
</evidence>
<feature type="binding site" evidence="16">
    <location>
        <position position="75"/>
    </location>
    <ligand>
        <name>Ca(2+)</name>
        <dbReference type="ChEBI" id="CHEBI:29108"/>
        <label>1</label>
    </ligand>
</feature>
<keyword evidence="5 19" id="KW-0575">Peroxidase</keyword>
<organism evidence="21">
    <name type="scientific">Salix viminalis</name>
    <name type="common">Common osier</name>
    <name type="synonym">Basket willow</name>
    <dbReference type="NCBI Taxonomy" id="40686"/>
    <lineage>
        <taxon>Eukaryota</taxon>
        <taxon>Viridiplantae</taxon>
        <taxon>Streptophyta</taxon>
        <taxon>Embryophyta</taxon>
        <taxon>Tracheophyta</taxon>
        <taxon>Spermatophyta</taxon>
        <taxon>Magnoliopsida</taxon>
        <taxon>eudicotyledons</taxon>
        <taxon>Gunneridae</taxon>
        <taxon>Pentapetalae</taxon>
        <taxon>rosids</taxon>
        <taxon>fabids</taxon>
        <taxon>Malpighiales</taxon>
        <taxon>Salicaceae</taxon>
        <taxon>Saliceae</taxon>
        <taxon>Salix</taxon>
    </lineage>
</organism>
<feature type="binding site" evidence="16">
    <location>
        <position position="96"/>
    </location>
    <ligand>
        <name>Ca(2+)</name>
        <dbReference type="ChEBI" id="CHEBI:29108"/>
        <label>1</label>
    </ligand>
</feature>
<dbReference type="GO" id="GO:0006979">
    <property type="term" value="P:response to oxidative stress"/>
    <property type="evidence" value="ECO:0007669"/>
    <property type="project" value="UniProtKB-UniRule"/>
</dbReference>
<evidence type="ECO:0000256" key="15">
    <source>
        <dbReference type="PIRSR" id="PIRSR600823-2"/>
    </source>
</evidence>
<dbReference type="CDD" id="cd00693">
    <property type="entry name" value="secretory_peroxidase"/>
    <property type="match status" value="1"/>
</dbReference>
<feature type="binding site" evidence="16">
    <location>
        <position position="255"/>
    </location>
    <ligand>
        <name>Ca(2+)</name>
        <dbReference type="ChEBI" id="CHEBI:29108"/>
        <label>2</label>
    </ligand>
</feature>
<comment type="subcellular location">
    <subcellularLocation>
        <location evidence="19">Secreted</location>
    </subcellularLocation>
</comment>
<keyword evidence="13 19" id="KW-0376">Hydrogen peroxide</keyword>
<feature type="binding site" evidence="16">
    <location>
        <position position="82"/>
    </location>
    <ligand>
        <name>Ca(2+)</name>
        <dbReference type="ChEBI" id="CHEBI:29108"/>
        <label>1</label>
    </ligand>
</feature>
<dbReference type="FunFam" id="1.10.420.10:FF:000001">
    <property type="entry name" value="Peroxidase"/>
    <property type="match status" value="1"/>
</dbReference>
<evidence type="ECO:0000256" key="5">
    <source>
        <dbReference type="ARBA" id="ARBA00022559"/>
    </source>
</evidence>
<keyword evidence="12" id="KW-0325">Glycoprotein</keyword>
<dbReference type="PROSITE" id="PS00435">
    <property type="entry name" value="PEROXIDASE_1"/>
    <property type="match status" value="1"/>
</dbReference>
<proteinExistence type="inferred from homology"/>
<keyword evidence="9 19" id="KW-0560">Oxidoreductase</keyword>
<keyword evidence="19" id="KW-0732">Signal</keyword>
<dbReference type="Pfam" id="PF00141">
    <property type="entry name" value="peroxidase"/>
    <property type="match status" value="1"/>
</dbReference>
<evidence type="ECO:0000256" key="7">
    <source>
        <dbReference type="ARBA" id="ARBA00022723"/>
    </source>
</evidence>
<dbReference type="PROSITE" id="PS50873">
    <property type="entry name" value="PEROXIDASE_4"/>
    <property type="match status" value="1"/>
</dbReference>
<dbReference type="Gene3D" id="1.10.520.10">
    <property type="match status" value="1"/>
</dbReference>
<feature type="disulfide bond" evidence="18">
    <location>
        <begin position="208"/>
        <end position="242"/>
    </location>
</feature>
<dbReference type="EC" id="1.11.1.7" evidence="4 19"/>
<evidence type="ECO:0000256" key="17">
    <source>
        <dbReference type="PIRSR" id="PIRSR600823-4"/>
    </source>
</evidence>
<feature type="chain" id="PRO_5027156656" description="Peroxidase" evidence="19">
    <location>
        <begin position="30"/>
        <end position="384"/>
    </location>
</feature>
<evidence type="ECO:0000313" key="21">
    <source>
        <dbReference type="EMBL" id="VFU23395.1"/>
    </source>
</evidence>
<evidence type="ECO:0000256" key="13">
    <source>
        <dbReference type="ARBA" id="ARBA00023324"/>
    </source>
</evidence>
<feature type="disulfide bond" evidence="18">
    <location>
        <begin position="76"/>
        <end position="81"/>
    </location>
</feature>
<feature type="binding site" evidence="16">
    <location>
        <position position="202"/>
    </location>
    <ligand>
        <name>Ca(2+)</name>
        <dbReference type="ChEBI" id="CHEBI:29108"/>
        <label>2</label>
    </ligand>
</feature>
<feature type="binding site" evidence="16">
    <location>
        <position position="258"/>
    </location>
    <ligand>
        <name>Ca(2+)</name>
        <dbReference type="ChEBI" id="CHEBI:29108"/>
        <label>2</label>
    </ligand>
</feature>
<dbReference type="InterPro" id="IPR019794">
    <property type="entry name" value="Peroxidases_AS"/>
</dbReference>
<evidence type="ECO:0000256" key="9">
    <source>
        <dbReference type="ARBA" id="ARBA00023002"/>
    </source>
</evidence>
<evidence type="ECO:0000256" key="12">
    <source>
        <dbReference type="ARBA" id="ARBA00023180"/>
    </source>
</evidence>
<evidence type="ECO:0000256" key="3">
    <source>
        <dbReference type="ARBA" id="ARBA00006873"/>
    </source>
</evidence>